<accession>A0ABW0PPR0</accession>
<name>A0ABW0PPR0_9HYPH</name>
<sequence length="190" mass="20777">MIEKTATPRRSDASRMRILEAARTLFARQGYGRTTIREIAEAADINPSLVIRYYGSKAALFANVATLRFEAEATLNLPRDKLGEGLVRHVMGRWEHPQQGPALAAMMRAAISSETAQSRINEMFAQQLQALFQSLGLSDQSPATGPLIATQLLGLGLARYVLKLPAVVELPTETVVAQIGRVVQSYIDAQ</sequence>
<dbReference type="InterPro" id="IPR036271">
    <property type="entry name" value="Tet_transcr_reg_TetR-rel_C_sf"/>
</dbReference>
<dbReference type="Pfam" id="PF17920">
    <property type="entry name" value="TetR_C_16"/>
    <property type="match status" value="1"/>
</dbReference>
<dbReference type="PROSITE" id="PS50977">
    <property type="entry name" value="HTH_TETR_2"/>
    <property type="match status" value="1"/>
</dbReference>
<dbReference type="PANTHER" id="PTHR30055">
    <property type="entry name" value="HTH-TYPE TRANSCRIPTIONAL REGULATOR RUTR"/>
    <property type="match status" value="1"/>
</dbReference>
<dbReference type="InterPro" id="IPR050109">
    <property type="entry name" value="HTH-type_TetR-like_transc_reg"/>
</dbReference>
<organism evidence="4 5">
    <name type="scientific">Kaistia terrae</name>
    <dbReference type="NCBI Taxonomy" id="537017"/>
    <lineage>
        <taxon>Bacteria</taxon>
        <taxon>Pseudomonadati</taxon>
        <taxon>Pseudomonadota</taxon>
        <taxon>Alphaproteobacteria</taxon>
        <taxon>Hyphomicrobiales</taxon>
        <taxon>Kaistiaceae</taxon>
        <taxon>Kaistia</taxon>
    </lineage>
</organism>
<dbReference type="Proteomes" id="UP001596150">
    <property type="component" value="Unassembled WGS sequence"/>
</dbReference>
<feature type="domain" description="HTH tetR-type" evidence="3">
    <location>
        <begin position="12"/>
        <end position="72"/>
    </location>
</feature>
<dbReference type="InterPro" id="IPR001647">
    <property type="entry name" value="HTH_TetR"/>
</dbReference>
<proteinExistence type="predicted"/>
<dbReference type="SUPFAM" id="SSF48498">
    <property type="entry name" value="Tetracyclin repressor-like, C-terminal domain"/>
    <property type="match status" value="1"/>
</dbReference>
<dbReference type="InterPro" id="IPR009057">
    <property type="entry name" value="Homeodomain-like_sf"/>
</dbReference>
<dbReference type="Pfam" id="PF00440">
    <property type="entry name" value="TetR_N"/>
    <property type="match status" value="1"/>
</dbReference>
<dbReference type="PRINTS" id="PR00455">
    <property type="entry name" value="HTHTETR"/>
</dbReference>
<keyword evidence="5" id="KW-1185">Reference proteome</keyword>
<dbReference type="Gene3D" id="1.10.10.60">
    <property type="entry name" value="Homeodomain-like"/>
    <property type="match status" value="1"/>
</dbReference>
<evidence type="ECO:0000313" key="5">
    <source>
        <dbReference type="Proteomes" id="UP001596150"/>
    </source>
</evidence>
<reference evidence="5" key="1">
    <citation type="journal article" date="2019" name="Int. J. Syst. Evol. Microbiol.">
        <title>The Global Catalogue of Microorganisms (GCM) 10K type strain sequencing project: providing services to taxonomists for standard genome sequencing and annotation.</title>
        <authorList>
            <consortium name="The Broad Institute Genomics Platform"/>
            <consortium name="The Broad Institute Genome Sequencing Center for Infectious Disease"/>
            <person name="Wu L."/>
            <person name="Ma J."/>
        </authorList>
    </citation>
    <scope>NUCLEOTIDE SEQUENCE [LARGE SCALE GENOMIC DNA]</scope>
    <source>
        <strain evidence="5">KACC 12633</strain>
    </source>
</reference>
<dbReference type="InterPro" id="IPR041678">
    <property type="entry name" value="TetR_C_16"/>
</dbReference>
<dbReference type="Gene3D" id="1.10.357.10">
    <property type="entry name" value="Tetracycline Repressor, domain 2"/>
    <property type="match status" value="1"/>
</dbReference>
<gene>
    <name evidence="4" type="ORF">ACFPP9_01580</name>
</gene>
<dbReference type="RefSeq" id="WP_266342479.1">
    <property type="nucleotide sequence ID" value="NZ_JAPKNH010000002.1"/>
</dbReference>
<protein>
    <submittedName>
        <fullName evidence="4">TetR family transcriptional regulator</fullName>
    </submittedName>
</protein>
<evidence type="ECO:0000259" key="3">
    <source>
        <dbReference type="PROSITE" id="PS50977"/>
    </source>
</evidence>
<dbReference type="SUPFAM" id="SSF46689">
    <property type="entry name" value="Homeodomain-like"/>
    <property type="match status" value="1"/>
</dbReference>
<evidence type="ECO:0000256" key="2">
    <source>
        <dbReference type="PROSITE-ProRule" id="PRU00335"/>
    </source>
</evidence>
<keyword evidence="1 2" id="KW-0238">DNA-binding</keyword>
<comment type="caution">
    <text evidence="4">The sequence shown here is derived from an EMBL/GenBank/DDBJ whole genome shotgun (WGS) entry which is preliminary data.</text>
</comment>
<evidence type="ECO:0000313" key="4">
    <source>
        <dbReference type="EMBL" id="MFC5514443.1"/>
    </source>
</evidence>
<dbReference type="PANTHER" id="PTHR30055:SF235">
    <property type="entry name" value="TRANSCRIPTIONAL REGULATORY PROTEIN"/>
    <property type="match status" value="1"/>
</dbReference>
<dbReference type="EMBL" id="JBHSML010000002">
    <property type="protein sequence ID" value="MFC5514443.1"/>
    <property type="molecule type" value="Genomic_DNA"/>
</dbReference>
<evidence type="ECO:0000256" key="1">
    <source>
        <dbReference type="ARBA" id="ARBA00023125"/>
    </source>
</evidence>
<feature type="DNA-binding region" description="H-T-H motif" evidence="2">
    <location>
        <begin position="35"/>
        <end position="54"/>
    </location>
</feature>